<reference evidence="1" key="2">
    <citation type="journal article" date="2015" name="Fish Shellfish Immunol.">
        <title>Early steps in the European eel (Anguilla anguilla)-Vibrio vulnificus interaction in the gills: Role of the RtxA13 toxin.</title>
        <authorList>
            <person name="Callol A."/>
            <person name="Pajuelo D."/>
            <person name="Ebbesson L."/>
            <person name="Teles M."/>
            <person name="MacKenzie S."/>
            <person name="Amaro C."/>
        </authorList>
    </citation>
    <scope>NUCLEOTIDE SEQUENCE</scope>
</reference>
<name>A0A0E9PBF3_ANGAN</name>
<accession>A0A0E9PBF3</accession>
<evidence type="ECO:0000313" key="1">
    <source>
        <dbReference type="EMBL" id="JAH01607.1"/>
    </source>
</evidence>
<protein>
    <submittedName>
        <fullName evidence="1">Uncharacterized protein</fullName>
    </submittedName>
</protein>
<dbReference type="AlphaFoldDB" id="A0A0E9PBF3"/>
<proteinExistence type="predicted"/>
<reference evidence="1" key="1">
    <citation type="submission" date="2014-11" db="EMBL/GenBank/DDBJ databases">
        <authorList>
            <person name="Amaro Gonzalez C."/>
        </authorList>
    </citation>
    <scope>NUCLEOTIDE SEQUENCE</scope>
</reference>
<organism evidence="1">
    <name type="scientific">Anguilla anguilla</name>
    <name type="common">European freshwater eel</name>
    <name type="synonym">Muraena anguilla</name>
    <dbReference type="NCBI Taxonomy" id="7936"/>
    <lineage>
        <taxon>Eukaryota</taxon>
        <taxon>Metazoa</taxon>
        <taxon>Chordata</taxon>
        <taxon>Craniata</taxon>
        <taxon>Vertebrata</taxon>
        <taxon>Euteleostomi</taxon>
        <taxon>Actinopterygii</taxon>
        <taxon>Neopterygii</taxon>
        <taxon>Teleostei</taxon>
        <taxon>Anguilliformes</taxon>
        <taxon>Anguillidae</taxon>
        <taxon>Anguilla</taxon>
    </lineage>
</organism>
<sequence length="40" mass="4597">MNSTVISATQLIKLFNNDCLQVYPLKTASFFHQICHNVTR</sequence>
<dbReference type="EMBL" id="GBXM01106970">
    <property type="protein sequence ID" value="JAH01607.1"/>
    <property type="molecule type" value="Transcribed_RNA"/>
</dbReference>